<keyword evidence="3" id="KW-1185">Reference proteome</keyword>
<dbReference type="PaxDb" id="195103-CPF_1304"/>
<dbReference type="GO" id="GO:0005737">
    <property type="term" value="C:cytoplasm"/>
    <property type="evidence" value="ECO:0007669"/>
    <property type="project" value="TreeGrafter"/>
</dbReference>
<dbReference type="SUPFAM" id="SSF53335">
    <property type="entry name" value="S-adenosyl-L-methionine-dependent methyltransferases"/>
    <property type="match status" value="1"/>
</dbReference>
<dbReference type="EMBL" id="CP000246">
    <property type="protein sequence ID" value="ABG83860.1"/>
    <property type="molecule type" value="Genomic_DNA"/>
</dbReference>
<evidence type="ECO:0000259" key="1">
    <source>
        <dbReference type="Pfam" id="PF13679"/>
    </source>
</evidence>
<dbReference type="CDD" id="cd02440">
    <property type="entry name" value="AdoMet_MTases"/>
    <property type="match status" value="1"/>
</dbReference>
<dbReference type="PANTHER" id="PTHR13369:SF3">
    <property type="entry name" value="METHYLTRANSFERASE DOMAIN-CONTAINING PROTEIN"/>
    <property type="match status" value="1"/>
</dbReference>
<evidence type="ECO:0000313" key="2">
    <source>
        <dbReference type="EMBL" id="ABG83860.1"/>
    </source>
</evidence>
<organism evidence="2 3">
    <name type="scientific">Clostridium perfringens (strain ATCC 13124 / DSM 756 / JCM 1290 / NCIMB 6125 / NCTC 8237 / Type A)</name>
    <dbReference type="NCBI Taxonomy" id="195103"/>
    <lineage>
        <taxon>Bacteria</taxon>
        <taxon>Bacillati</taxon>
        <taxon>Bacillota</taxon>
        <taxon>Clostridia</taxon>
        <taxon>Eubacteriales</taxon>
        <taxon>Clostridiaceae</taxon>
        <taxon>Clostridium</taxon>
    </lineage>
</organism>
<accession>A0A0H2YS90</accession>
<evidence type="ECO:0000313" key="3">
    <source>
        <dbReference type="Proteomes" id="UP000001823"/>
    </source>
</evidence>
<dbReference type="STRING" id="195103.CPF_1304"/>
<proteinExistence type="predicted"/>
<sequence>MDDLIKAIDKITEEEIIKLVISNKLNKDTEYKKIVFQLKEKNKKDFYQIEKYTEKQVFHENIEKKELKEKIEELFVSKYKQLNAFSKESSFDLKVSKKGKVFLGIKKNNEALKVLKKEHNRKKNYILEEGMIIEPLIDLGVFTKEGKVINSKYDKYKQINRFIEIIDDEIKKIDQKELTILDFGCGKSYLTFILYYYFVEIKKIKVNMIGLDLKADVIKKCNEIAKKYNYENLHFELGDINGFKYNNKVDMVITLHACDTATDYALYNAIKWNSKMIFSVPCCQHEFNSQIESEKFSILTNYGIIKERISALMTDSVRANLLECAGYKTQLLEFIDIAHSPKNILIRATKGNVSKGKKEKALSEVNNLMNEFNLSPTLYKLLKEDNLI</sequence>
<dbReference type="InterPro" id="IPR029063">
    <property type="entry name" value="SAM-dependent_MTases_sf"/>
</dbReference>
<feature type="domain" description="Methyltransferase" evidence="1">
    <location>
        <begin position="154"/>
        <end position="289"/>
    </location>
</feature>
<dbReference type="Gene3D" id="3.40.50.150">
    <property type="entry name" value="Vaccinia Virus protein VP39"/>
    <property type="match status" value="1"/>
</dbReference>
<protein>
    <recommendedName>
        <fullName evidence="1">Methyltransferase domain-containing protein</fullName>
    </recommendedName>
</protein>
<dbReference type="PANTHER" id="PTHR13369">
    <property type="match status" value="1"/>
</dbReference>
<dbReference type="AlphaFoldDB" id="A0A0H2YS90"/>
<dbReference type="KEGG" id="cpf:CPF_1304"/>
<dbReference type="eggNOG" id="COG2263">
    <property type="taxonomic scope" value="Bacteria"/>
</dbReference>
<reference evidence="2 3" key="1">
    <citation type="journal article" date="2006" name="Genome Res.">
        <title>Skewed genomic variability in strains of the toxigenic bacterial pathogen, Clostridium perfringens.</title>
        <authorList>
            <person name="Myers G.S."/>
            <person name="Rasko D.A."/>
            <person name="Cheung J.K."/>
            <person name="Ravel J."/>
            <person name="Seshadri R."/>
            <person name="Deboy R.T."/>
            <person name="Ren Q."/>
            <person name="Varga J."/>
            <person name="Awad M.M."/>
            <person name="Brinkac L.M."/>
            <person name="Daugherty S.C."/>
            <person name="Haft D.H."/>
            <person name="Dodson R.J."/>
            <person name="Madupu R."/>
            <person name="Nelson W.C."/>
            <person name="Rosovitz M.J."/>
            <person name="Sullivan S.A."/>
            <person name="Khouri H."/>
            <person name="Dimitrov G.I."/>
            <person name="Watkins K.L."/>
            <person name="Mulligan S."/>
            <person name="Benton J."/>
            <person name="Radune D."/>
            <person name="Fisher D.J."/>
            <person name="Atkins H.S."/>
            <person name="Hiscox T."/>
            <person name="Jost B.H."/>
            <person name="Billington S.J."/>
            <person name="Songer J.G."/>
            <person name="McClane B.A."/>
            <person name="Titball R.W."/>
            <person name="Rood J.I."/>
            <person name="Melville S.B."/>
            <person name="Paulsen I.T."/>
        </authorList>
    </citation>
    <scope>NUCLEOTIDE SEQUENCE [LARGE SCALE GENOMIC DNA]</scope>
    <source>
        <strain evidence="3">ATCC 13124 / DSM 756 / JCM 1290 / NCIMB 6125 / NCTC 8237 / S 107 / Type A</strain>
    </source>
</reference>
<dbReference type="Proteomes" id="UP000001823">
    <property type="component" value="Chromosome"/>
</dbReference>
<dbReference type="InterPro" id="IPR025714">
    <property type="entry name" value="Methyltranfer_dom"/>
</dbReference>
<name>A0A0H2YS90_CLOP1</name>
<dbReference type="HOGENOM" id="CLU_031012_1_0_9"/>
<dbReference type="RefSeq" id="WP_004458297.1">
    <property type="nucleotide sequence ID" value="NC_008261.1"/>
</dbReference>
<gene>
    <name evidence="2" type="ordered locus">CPF_1304</name>
</gene>
<dbReference type="Pfam" id="PF13679">
    <property type="entry name" value="Methyltransf_32"/>
    <property type="match status" value="1"/>
</dbReference>